<dbReference type="SUPFAM" id="SSF53850">
    <property type="entry name" value="Periplasmic binding protein-like II"/>
    <property type="match status" value="1"/>
</dbReference>
<dbReference type="Pfam" id="PF03466">
    <property type="entry name" value="LysR_substrate"/>
    <property type="match status" value="1"/>
</dbReference>
<gene>
    <name evidence="6" type="ORF">SAMN06264365_11698</name>
</gene>
<dbReference type="InterPro" id="IPR036390">
    <property type="entry name" value="WH_DNA-bd_sf"/>
</dbReference>
<evidence type="ECO:0000256" key="2">
    <source>
        <dbReference type="ARBA" id="ARBA00023015"/>
    </source>
</evidence>
<dbReference type="FunFam" id="1.10.10.10:FF:000001">
    <property type="entry name" value="LysR family transcriptional regulator"/>
    <property type="match status" value="1"/>
</dbReference>
<keyword evidence="4" id="KW-0804">Transcription</keyword>
<dbReference type="GO" id="GO:0032993">
    <property type="term" value="C:protein-DNA complex"/>
    <property type="evidence" value="ECO:0007669"/>
    <property type="project" value="TreeGrafter"/>
</dbReference>
<keyword evidence="3" id="KW-0238">DNA-binding</keyword>
<evidence type="ECO:0000313" key="7">
    <source>
        <dbReference type="Proteomes" id="UP000198415"/>
    </source>
</evidence>
<keyword evidence="7" id="KW-1185">Reference proteome</keyword>
<dbReference type="PANTHER" id="PTHR30346">
    <property type="entry name" value="TRANSCRIPTIONAL DUAL REGULATOR HCAR-RELATED"/>
    <property type="match status" value="1"/>
</dbReference>
<accession>A0A239ET30</accession>
<dbReference type="Proteomes" id="UP000198415">
    <property type="component" value="Unassembled WGS sequence"/>
</dbReference>
<dbReference type="AlphaFoldDB" id="A0A239ET30"/>
<organism evidence="6 7">
    <name type="scientific">Actinoplanes regularis</name>
    <dbReference type="NCBI Taxonomy" id="52697"/>
    <lineage>
        <taxon>Bacteria</taxon>
        <taxon>Bacillati</taxon>
        <taxon>Actinomycetota</taxon>
        <taxon>Actinomycetes</taxon>
        <taxon>Micromonosporales</taxon>
        <taxon>Micromonosporaceae</taxon>
        <taxon>Actinoplanes</taxon>
    </lineage>
</organism>
<dbReference type="InterPro" id="IPR036388">
    <property type="entry name" value="WH-like_DNA-bd_sf"/>
</dbReference>
<dbReference type="Pfam" id="PF00126">
    <property type="entry name" value="HTH_1"/>
    <property type="match status" value="1"/>
</dbReference>
<evidence type="ECO:0000256" key="4">
    <source>
        <dbReference type="ARBA" id="ARBA00023163"/>
    </source>
</evidence>
<dbReference type="InterPro" id="IPR000847">
    <property type="entry name" value="LysR_HTH_N"/>
</dbReference>
<feature type="domain" description="HTH lysR-type" evidence="5">
    <location>
        <begin position="1"/>
        <end position="58"/>
    </location>
</feature>
<evidence type="ECO:0000259" key="5">
    <source>
        <dbReference type="PROSITE" id="PS50931"/>
    </source>
</evidence>
<reference evidence="6 7" key="1">
    <citation type="submission" date="2017-06" db="EMBL/GenBank/DDBJ databases">
        <authorList>
            <person name="Kim H.J."/>
            <person name="Triplett B.A."/>
        </authorList>
    </citation>
    <scope>NUCLEOTIDE SEQUENCE [LARGE SCALE GENOMIC DNA]</scope>
    <source>
        <strain evidence="6 7">DSM 43151</strain>
    </source>
</reference>
<name>A0A239ET30_9ACTN</name>
<dbReference type="PANTHER" id="PTHR30346:SF0">
    <property type="entry name" value="HCA OPERON TRANSCRIPTIONAL ACTIVATOR HCAR"/>
    <property type="match status" value="1"/>
</dbReference>
<dbReference type="Gene3D" id="3.40.190.10">
    <property type="entry name" value="Periplasmic binding protein-like II"/>
    <property type="match status" value="2"/>
</dbReference>
<dbReference type="Gene3D" id="1.10.10.10">
    <property type="entry name" value="Winged helix-like DNA-binding domain superfamily/Winged helix DNA-binding domain"/>
    <property type="match status" value="1"/>
</dbReference>
<keyword evidence="2" id="KW-0805">Transcription regulation</keyword>
<dbReference type="SUPFAM" id="SSF46785">
    <property type="entry name" value="Winged helix' DNA-binding domain"/>
    <property type="match status" value="1"/>
</dbReference>
<protein>
    <submittedName>
        <fullName evidence="6">Transcriptional regulator, LysR family</fullName>
    </submittedName>
</protein>
<comment type="similarity">
    <text evidence="1">Belongs to the LysR transcriptional regulatory family.</text>
</comment>
<dbReference type="GO" id="GO:0003700">
    <property type="term" value="F:DNA-binding transcription factor activity"/>
    <property type="evidence" value="ECO:0007669"/>
    <property type="project" value="InterPro"/>
</dbReference>
<proteinExistence type="inferred from homology"/>
<evidence type="ECO:0000313" key="6">
    <source>
        <dbReference type="EMBL" id="SNS47836.1"/>
    </source>
</evidence>
<dbReference type="InterPro" id="IPR005119">
    <property type="entry name" value="LysR_subst-bd"/>
</dbReference>
<dbReference type="EMBL" id="FZNR01000016">
    <property type="protein sequence ID" value="SNS47836.1"/>
    <property type="molecule type" value="Genomic_DNA"/>
</dbReference>
<evidence type="ECO:0000256" key="1">
    <source>
        <dbReference type="ARBA" id="ARBA00009437"/>
    </source>
</evidence>
<sequence length="341" mass="36995">MELRDIEIFLTLAEELHFGRTAERLHVSQARVSQSIKQQERRIGGALFERTSRSVRLTPLGERLRDRLHAGYGEIMAGLDEAAAGARGHAGTLSVGTYDTHHQEIAAGVALFRHRHPQCELRMREIIPTDPFTALRTARIDVALLWLPVREPDLVVGPLLHTETLVLTVAADHPLADRDRVEMEDLGDYPVIYLDGPVPDYVWAAHTPPVTPSGRPIRRGAGVTTLEEALTAISTGTVISPIGSTSISTRSRRNITFLPIVDGPVLQYVPVWRGTGESALVRAFVQALVDAWEARAAADASSGRGPIQQQDVQVAGPVDALDPVQLDVTGRGGAADPGQRA</sequence>
<dbReference type="GO" id="GO:0003677">
    <property type="term" value="F:DNA binding"/>
    <property type="evidence" value="ECO:0007669"/>
    <property type="project" value="UniProtKB-KW"/>
</dbReference>
<dbReference type="PROSITE" id="PS50931">
    <property type="entry name" value="HTH_LYSR"/>
    <property type="match status" value="1"/>
</dbReference>
<evidence type="ECO:0000256" key="3">
    <source>
        <dbReference type="ARBA" id="ARBA00023125"/>
    </source>
</evidence>